<keyword evidence="3" id="KW-1185">Reference proteome</keyword>
<protein>
    <submittedName>
        <fullName evidence="2">IS481 family transposase</fullName>
    </submittedName>
</protein>
<dbReference type="InterPro" id="IPR036397">
    <property type="entry name" value="RNaseH_sf"/>
</dbReference>
<evidence type="ECO:0000259" key="1">
    <source>
        <dbReference type="PROSITE" id="PS50994"/>
    </source>
</evidence>
<evidence type="ECO:0000313" key="2">
    <source>
        <dbReference type="EMBL" id="MEJ8569831.1"/>
    </source>
</evidence>
<dbReference type="SUPFAM" id="SSF53098">
    <property type="entry name" value="Ribonuclease H-like"/>
    <property type="match status" value="1"/>
</dbReference>
<dbReference type="EMBL" id="JAZHOG010000027">
    <property type="protein sequence ID" value="MEJ8569831.1"/>
    <property type="molecule type" value="Genomic_DNA"/>
</dbReference>
<feature type="non-terminal residue" evidence="2">
    <location>
        <position position="381"/>
    </location>
</feature>
<dbReference type="Pfam" id="PF13565">
    <property type="entry name" value="HTH_32"/>
    <property type="match status" value="1"/>
</dbReference>
<dbReference type="InterPro" id="IPR036388">
    <property type="entry name" value="WH-like_DNA-bd_sf"/>
</dbReference>
<gene>
    <name evidence="2" type="ORF">V3330_19545</name>
</gene>
<dbReference type="PROSITE" id="PS50994">
    <property type="entry name" value="INTEGRASE"/>
    <property type="match status" value="1"/>
</dbReference>
<accession>A0AAW9RQL0</accession>
<evidence type="ECO:0000313" key="3">
    <source>
        <dbReference type="Proteomes" id="UP001359886"/>
    </source>
</evidence>
<feature type="domain" description="Integrase catalytic" evidence="1">
    <location>
        <begin position="135"/>
        <end position="301"/>
    </location>
</feature>
<dbReference type="GO" id="GO:0003676">
    <property type="term" value="F:nucleic acid binding"/>
    <property type="evidence" value="ECO:0007669"/>
    <property type="project" value="InterPro"/>
</dbReference>
<dbReference type="PANTHER" id="PTHR35004">
    <property type="entry name" value="TRANSPOSASE RV3428C-RELATED"/>
    <property type="match status" value="1"/>
</dbReference>
<dbReference type="Gene3D" id="3.30.420.10">
    <property type="entry name" value="Ribonuclease H-like superfamily/Ribonuclease H"/>
    <property type="match status" value="1"/>
</dbReference>
<dbReference type="Gene3D" id="1.10.10.10">
    <property type="entry name" value="Winged helix-like DNA-binding domain superfamily/Winged helix DNA-binding domain"/>
    <property type="match status" value="1"/>
</dbReference>
<dbReference type="SUPFAM" id="SSF46689">
    <property type="entry name" value="Homeodomain-like"/>
    <property type="match status" value="1"/>
</dbReference>
<sequence>MPWKEVNAMDLRREFVLLAQEGQMSFARLCRRYSISRKTGYKWMRRYTQEGDCGLADRSRRPQHQPLKTPKGMERLVLQYRARYTDWGGRKLARLLRNDGHHGVPSPSTITEILRRNGQLQGDCSASQGPFIRFEHPHPNDLWQMDFKGDFALARGRCHPLTVLDDHSRFALCLKACANERQGTVKTHLTSTFTRYGLPLRMTMDNGSPWGGASERLTQLDAWLIELGIGVSHSRPYHPQTQGKDERFHRTLNTELIGRRTFANQRECQQAFDPWRHRYNTLRPHEAKGMDTPIEHYHPSPREYPGKPPPYEYASGDQVRTVGKNLTCSFKYCAVFVGQALLGKQVAFRPTTEDGIYTVHFCHHLLGRVDLKAMEKRTARG</sequence>
<proteinExistence type="predicted"/>
<dbReference type="GO" id="GO:0015074">
    <property type="term" value="P:DNA integration"/>
    <property type="evidence" value="ECO:0007669"/>
    <property type="project" value="InterPro"/>
</dbReference>
<dbReference type="InterPro" id="IPR012337">
    <property type="entry name" value="RNaseH-like_sf"/>
</dbReference>
<dbReference type="PANTHER" id="PTHR35004:SF6">
    <property type="entry name" value="TRANSPOSASE"/>
    <property type="match status" value="1"/>
</dbReference>
<dbReference type="InterPro" id="IPR047656">
    <property type="entry name" value="IS481-like_transpos"/>
</dbReference>
<comment type="caution">
    <text evidence="2">The sequence shown here is derived from an EMBL/GenBank/DDBJ whole genome shotgun (WGS) entry which is preliminary data.</text>
</comment>
<dbReference type="Proteomes" id="UP001359886">
    <property type="component" value="Unassembled WGS sequence"/>
</dbReference>
<dbReference type="InterPro" id="IPR001584">
    <property type="entry name" value="Integrase_cat-core"/>
</dbReference>
<dbReference type="NCBIfam" id="NF033577">
    <property type="entry name" value="transpos_IS481"/>
    <property type="match status" value="1"/>
</dbReference>
<dbReference type="InterPro" id="IPR009057">
    <property type="entry name" value="Homeodomain-like_sf"/>
</dbReference>
<name>A0AAW9RQL0_9GAMM</name>
<dbReference type="Pfam" id="PF00665">
    <property type="entry name" value="rve"/>
    <property type="match status" value="1"/>
</dbReference>
<dbReference type="RefSeq" id="WP_354697158.1">
    <property type="nucleotide sequence ID" value="NZ_JAZHOG010000027.1"/>
</dbReference>
<reference evidence="2 3" key="1">
    <citation type="submission" date="2024-02" db="EMBL/GenBank/DDBJ databases">
        <title>A novel Wenzhouxiangellaceae bacterium, isolated from coastal sediments.</title>
        <authorList>
            <person name="Du Z.-J."/>
            <person name="Ye Y.-Q."/>
            <person name="Zhang X.-Y."/>
        </authorList>
    </citation>
    <scope>NUCLEOTIDE SEQUENCE [LARGE SCALE GENOMIC DNA]</scope>
    <source>
        <strain evidence="2 3">CH-27</strain>
    </source>
</reference>
<organism evidence="2 3">
    <name type="scientific">Elongatibacter sediminis</name>
    <dbReference type="NCBI Taxonomy" id="3119006"/>
    <lineage>
        <taxon>Bacteria</taxon>
        <taxon>Pseudomonadati</taxon>
        <taxon>Pseudomonadota</taxon>
        <taxon>Gammaproteobacteria</taxon>
        <taxon>Chromatiales</taxon>
        <taxon>Wenzhouxiangellaceae</taxon>
        <taxon>Elongatibacter</taxon>
    </lineage>
</organism>
<dbReference type="AlphaFoldDB" id="A0AAW9RQL0"/>